<protein>
    <submittedName>
        <fullName evidence="2">Uncharacterized protein</fullName>
    </submittedName>
</protein>
<evidence type="ECO:0000313" key="3">
    <source>
        <dbReference type="Proteomes" id="UP000823388"/>
    </source>
</evidence>
<feature type="region of interest" description="Disordered" evidence="1">
    <location>
        <begin position="42"/>
        <end position="98"/>
    </location>
</feature>
<dbReference type="AlphaFoldDB" id="A0A8T0UE36"/>
<name>A0A8T0UE36_PANVG</name>
<feature type="compositionally biased region" description="Low complexity" evidence="1">
    <location>
        <begin position="52"/>
        <end position="62"/>
    </location>
</feature>
<gene>
    <name evidence="2" type="ORF">PVAP13_3NG140833</name>
</gene>
<evidence type="ECO:0000256" key="1">
    <source>
        <dbReference type="SAM" id="MobiDB-lite"/>
    </source>
</evidence>
<proteinExistence type="predicted"/>
<sequence>MDCSTCSHRRARSLPPLTPSRRGWIACYGRWRRHMQGWVPPPRPSRLRHGLSASSISSSSPVFPTPPAAPTSSLQGVAPSSSTASTPSAPTWAQVAASAPSTPTSAQVAATGASASSPTTAAATTTNIVCTNSPSPMASDKDDMGTDSFATCDASTLRVSSKLPNSAPSAQKVFDEMAPQQMVFMGGFLDSADHNLGTVMSTLHSSKVPQNTTTTNDYMLRGFLRIRNHHINKGSVKRLKHLKWKLVASSAPTTAPKALVAALTFGLTAPIASAPTHVQASPALVALGVE</sequence>
<feature type="compositionally biased region" description="Low complexity" evidence="1">
    <location>
        <begin position="70"/>
        <end position="98"/>
    </location>
</feature>
<evidence type="ECO:0000313" key="2">
    <source>
        <dbReference type="EMBL" id="KAG2619163.1"/>
    </source>
</evidence>
<comment type="caution">
    <text evidence="2">The sequence shown here is derived from an EMBL/GenBank/DDBJ whole genome shotgun (WGS) entry which is preliminary data.</text>
</comment>
<dbReference type="EMBL" id="CM029042">
    <property type="protein sequence ID" value="KAG2619163.1"/>
    <property type="molecule type" value="Genomic_DNA"/>
</dbReference>
<accession>A0A8T0UE36</accession>
<reference evidence="2" key="1">
    <citation type="submission" date="2020-05" db="EMBL/GenBank/DDBJ databases">
        <title>WGS assembly of Panicum virgatum.</title>
        <authorList>
            <person name="Lovell J.T."/>
            <person name="Jenkins J."/>
            <person name="Shu S."/>
            <person name="Juenger T.E."/>
            <person name="Schmutz J."/>
        </authorList>
    </citation>
    <scope>NUCLEOTIDE SEQUENCE</scope>
    <source>
        <strain evidence="2">AP13</strain>
    </source>
</reference>
<organism evidence="2 3">
    <name type="scientific">Panicum virgatum</name>
    <name type="common">Blackwell switchgrass</name>
    <dbReference type="NCBI Taxonomy" id="38727"/>
    <lineage>
        <taxon>Eukaryota</taxon>
        <taxon>Viridiplantae</taxon>
        <taxon>Streptophyta</taxon>
        <taxon>Embryophyta</taxon>
        <taxon>Tracheophyta</taxon>
        <taxon>Spermatophyta</taxon>
        <taxon>Magnoliopsida</taxon>
        <taxon>Liliopsida</taxon>
        <taxon>Poales</taxon>
        <taxon>Poaceae</taxon>
        <taxon>PACMAD clade</taxon>
        <taxon>Panicoideae</taxon>
        <taxon>Panicodae</taxon>
        <taxon>Paniceae</taxon>
        <taxon>Panicinae</taxon>
        <taxon>Panicum</taxon>
        <taxon>Panicum sect. Hiantes</taxon>
    </lineage>
</organism>
<dbReference type="Proteomes" id="UP000823388">
    <property type="component" value="Chromosome 3N"/>
</dbReference>
<keyword evidence="3" id="KW-1185">Reference proteome</keyword>